<gene>
    <name evidence="2" type="ORF">FD30_GL000414</name>
</gene>
<proteinExistence type="predicted"/>
<dbReference type="OrthoDB" id="2292063at2"/>
<sequence length="218" mass="24290">MRRLGIKLGVALVTLGTLSGMAVPSVASAKQAPGFKNSDLQRYYKSAKSKTAFHFKSVKSGKRVQNYLVLGDFGKQVGIRYGVPTTTFKLSNCGRTLSCKYRLINFKTTNKQTPQASLSKKTYNFKLTKKSATKFTTKLSTTKQRYLSTSGKTYTYTLTKKNPAKSYANKYAKPTLTKQVSQALDIQYPDVSAAERQKATTKQVNQYLKTLVANFNLK</sequence>
<evidence type="ECO:0000313" key="3">
    <source>
        <dbReference type="Proteomes" id="UP000051162"/>
    </source>
</evidence>
<keyword evidence="1" id="KW-0732">Signal</keyword>
<feature type="chain" id="PRO_5039031653" evidence="1">
    <location>
        <begin position="23"/>
        <end position="218"/>
    </location>
</feature>
<protein>
    <submittedName>
        <fullName evidence="2">Uncharacterized protein</fullName>
    </submittedName>
</protein>
<evidence type="ECO:0000313" key="2">
    <source>
        <dbReference type="EMBL" id="KRK73576.1"/>
    </source>
</evidence>
<reference evidence="2 3" key="1">
    <citation type="journal article" date="2015" name="Genome Announc.">
        <title>Expanding the biotechnology potential of lactobacilli through comparative genomics of 213 strains and associated genera.</title>
        <authorList>
            <person name="Sun Z."/>
            <person name="Harris H.M."/>
            <person name="McCann A."/>
            <person name="Guo C."/>
            <person name="Argimon S."/>
            <person name="Zhang W."/>
            <person name="Yang X."/>
            <person name="Jeffery I.B."/>
            <person name="Cooney J.C."/>
            <person name="Kagawa T.F."/>
            <person name="Liu W."/>
            <person name="Song Y."/>
            <person name="Salvetti E."/>
            <person name="Wrobel A."/>
            <person name="Rasinkangas P."/>
            <person name="Parkhill J."/>
            <person name="Rea M.C."/>
            <person name="O'Sullivan O."/>
            <person name="Ritari J."/>
            <person name="Douillard F.P."/>
            <person name="Paul Ross R."/>
            <person name="Yang R."/>
            <person name="Briner A.E."/>
            <person name="Felis G.E."/>
            <person name="de Vos W.M."/>
            <person name="Barrangou R."/>
            <person name="Klaenhammer T.R."/>
            <person name="Caufield P.W."/>
            <person name="Cui Y."/>
            <person name="Zhang H."/>
            <person name="O'Toole P.W."/>
        </authorList>
    </citation>
    <scope>NUCLEOTIDE SEQUENCE [LARGE SCALE GENOMIC DNA]</scope>
    <source>
        <strain evidence="2 3">DSM 19117</strain>
    </source>
</reference>
<accession>A0A0R1JQZ9</accession>
<keyword evidence="3" id="KW-1185">Reference proteome</keyword>
<organism evidence="2 3">
    <name type="scientific">Levilactobacillus namurensis DSM 19117</name>
    <dbReference type="NCBI Taxonomy" id="1423773"/>
    <lineage>
        <taxon>Bacteria</taxon>
        <taxon>Bacillati</taxon>
        <taxon>Bacillota</taxon>
        <taxon>Bacilli</taxon>
        <taxon>Lactobacillales</taxon>
        <taxon>Lactobacillaceae</taxon>
        <taxon>Levilactobacillus</taxon>
    </lineage>
</organism>
<dbReference type="PATRIC" id="fig|1423773.3.peg.424"/>
<feature type="signal peptide" evidence="1">
    <location>
        <begin position="1"/>
        <end position="22"/>
    </location>
</feature>
<dbReference type="RefSeq" id="WP_056944707.1">
    <property type="nucleotide sequence ID" value="NZ_AZDT01000058.1"/>
</dbReference>
<evidence type="ECO:0000256" key="1">
    <source>
        <dbReference type="SAM" id="SignalP"/>
    </source>
</evidence>
<dbReference type="AlphaFoldDB" id="A0A0R1JQZ9"/>
<comment type="caution">
    <text evidence="2">The sequence shown here is derived from an EMBL/GenBank/DDBJ whole genome shotgun (WGS) entry which is preliminary data.</text>
</comment>
<dbReference type="STRING" id="1423773.FD30_GL000414"/>
<dbReference type="Proteomes" id="UP000051162">
    <property type="component" value="Unassembled WGS sequence"/>
</dbReference>
<dbReference type="EMBL" id="AZDT01000058">
    <property type="protein sequence ID" value="KRK73576.1"/>
    <property type="molecule type" value="Genomic_DNA"/>
</dbReference>
<dbReference type="GeneID" id="84783241"/>
<name>A0A0R1JQZ9_9LACO</name>